<dbReference type="SUPFAM" id="SSF63829">
    <property type="entry name" value="Calcium-dependent phosphotriesterase"/>
    <property type="match status" value="1"/>
</dbReference>
<comment type="caution">
    <text evidence="3">The sequence shown here is derived from an EMBL/GenBank/DDBJ whole genome shotgun (WGS) entry which is preliminary data.</text>
</comment>
<keyword evidence="4" id="KW-1185">Reference proteome</keyword>
<organism evidence="3 4">
    <name type="scientific">Nocardioides zeicaulis</name>
    <dbReference type="NCBI Taxonomy" id="1776857"/>
    <lineage>
        <taxon>Bacteria</taxon>
        <taxon>Bacillati</taxon>
        <taxon>Actinomycetota</taxon>
        <taxon>Actinomycetes</taxon>
        <taxon>Propionibacteriales</taxon>
        <taxon>Nocardioidaceae</taxon>
        <taxon>Nocardioides</taxon>
    </lineage>
</organism>
<evidence type="ECO:0000313" key="4">
    <source>
        <dbReference type="Proteomes" id="UP001589698"/>
    </source>
</evidence>
<dbReference type="PRINTS" id="PR01790">
    <property type="entry name" value="SMP30FAMILY"/>
</dbReference>
<dbReference type="PANTHER" id="PTHR10907:SF47">
    <property type="entry name" value="REGUCALCIN"/>
    <property type="match status" value="1"/>
</dbReference>
<reference evidence="3 4" key="1">
    <citation type="submission" date="2024-09" db="EMBL/GenBank/DDBJ databases">
        <authorList>
            <person name="Sun Q."/>
            <person name="Mori K."/>
        </authorList>
    </citation>
    <scope>NUCLEOTIDE SEQUENCE [LARGE SCALE GENOMIC DNA]</scope>
    <source>
        <strain evidence="3 4">CCM 8654</strain>
    </source>
</reference>
<dbReference type="InterPro" id="IPR011042">
    <property type="entry name" value="6-blade_b-propeller_TolB-like"/>
</dbReference>
<evidence type="ECO:0000256" key="1">
    <source>
        <dbReference type="ARBA" id="ARBA00008853"/>
    </source>
</evidence>
<dbReference type="InterPro" id="IPR005511">
    <property type="entry name" value="SMP-30"/>
</dbReference>
<proteinExistence type="inferred from homology"/>
<dbReference type="Pfam" id="PF08450">
    <property type="entry name" value="SGL"/>
    <property type="match status" value="1"/>
</dbReference>
<feature type="domain" description="SMP-30/Gluconolactonase/LRE-like region" evidence="2">
    <location>
        <begin position="38"/>
        <end position="273"/>
    </location>
</feature>
<evidence type="ECO:0000259" key="2">
    <source>
        <dbReference type="Pfam" id="PF08450"/>
    </source>
</evidence>
<gene>
    <name evidence="3" type="ORF">ACFFJG_08035</name>
</gene>
<dbReference type="PANTHER" id="PTHR10907">
    <property type="entry name" value="REGUCALCIN"/>
    <property type="match status" value="1"/>
</dbReference>
<sequence length="305" mass="31978">MNSAPGIPSPRTELFPPPLVEEEAIRAHRLTDVVTHHGEGICWDPWLARIRLVDVFQGDLLTLDGDRVESRLDVGSTVGAWRPRIGGGVVVAADAGFLLLDAAGEVEWSSPRLFGTDHRMNDGGCDRQGRFYCGSMGVDALPGQGTLWQLDPDRTVSEALTGLTIPNGLVWSVDGTRAFHVDTPRGSIDVLDHDGATGALTNRRLIARVSGGDPDGMTLDADDGLWVALWGGSAVHRYSLDGDLTAVVEVDAAQVSSGAFGGPGDTHLYITTSRQGLGASEDPAAGAVFCVDVGVEGAPVAAFGS</sequence>
<dbReference type="Proteomes" id="UP001589698">
    <property type="component" value="Unassembled WGS sequence"/>
</dbReference>
<dbReference type="EMBL" id="JBHLXH010000001">
    <property type="protein sequence ID" value="MFC0222426.1"/>
    <property type="molecule type" value="Genomic_DNA"/>
</dbReference>
<accession>A0ABV6E0B3</accession>
<dbReference type="InterPro" id="IPR013658">
    <property type="entry name" value="SGL"/>
</dbReference>
<comment type="similarity">
    <text evidence="1">Belongs to the SMP-30/CGR1 family.</text>
</comment>
<protein>
    <submittedName>
        <fullName evidence="3">SMP-30/gluconolactonase/LRE family protein</fullName>
    </submittedName>
</protein>
<dbReference type="Gene3D" id="2.120.10.30">
    <property type="entry name" value="TolB, C-terminal domain"/>
    <property type="match status" value="1"/>
</dbReference>
<dbReference type="RefSeq" id="WP_378518078.1">
    <property type="nucleotide sequence ID" value="NZ_CBCSDI010000019.1"/>
</dbReference>
<evidence type="ECO:0000313" key="3">
    <source>
        <dbReference type="EMBL" id="MFC0222426.1"/>
    </source>
</evidence>
<name>A0ABV6E0B3_9ACTN</name>